<evidence type="ECO:0000313" key="2">
    <source>
        <dbReference type="EMBL" id="KAK6531726.1"/>
    </source>
</evidence>
<feature type="region of interest" description="Disordered" evidence="1">
    <location>
        <begin position="618"/>
        <end position="651"/>
    </location>
</feature>
<dbReference type="Proteomes" id="UP001365542">
    <property type="component" value="Unassembled WGS sequence"/>
</dbReference>
<keyword evidence="3" id="KW-1185">Reference proteome</keyword>
<proteinExistence type="predicted"/>
<accession>A0AAV9X057</accession>
<feature type="region of interest" description="Disordered" evidence="1">
    <location>
        <begin position="1"/>
        <end position="101"/>
    </location>
</feature>
<protein>
    <submittedName>
        <fullName evidence="2">Uncharacterized protein</fullName>
    </submittedName>
</protein>
<sequence length="749" mass="84034">MDENEENLPLGARSVNESHQDKNISAPSPKHSDPPNILDIRFEWESKQGPKSDSVNQKDVTKNPPVIVNPKRWSTPVRVESLRKQEEEDGRPGTAPDYLYPGQPPVFARRRIFPGGTFSQLSSQRANDISASTLTTLLPTSLPSLLSLSRNKQAAITSPVLYNVIKKSKSFITEPPKLEAKMTKQNAFIYLDKTAVLSILATVDYVHPVMAELYLHTQLSLVPGATRSCEELTVSDFIDGFTNPSLDPILTNKLENYWWSIECSLPNGVIIIHSLARSTYSHVYIFRFTPVTGVFTKLVPQEVSDMRAYLEANPNDSKFFPKVATPPRLTIDKQSLRFQLGGGFGLASRSMTNLANLLPASVTRKISGSSFQSHTHHFQSSLADSLLGRLKNDLLPNLLKWSGNPIRSVNISALMSGSRQIDENNPPLTLNSKRSSFLRSASSTYLKHPLQMLRQSYGSSTSIISQNPPSSTAEPPIITPAIVLTTPERQTRILKLRDSIPKPPTQSRTDQIVETVKSTISFKRPEPPTFVFWKDVFEQISFQTDINRVTGRLTFELETNINQQISDDLNQLLKAVTDMFAKEADGMQLDFIRIKVPDISKKSRSFEARKLHGIRPLLDDKPRESFSTTPEKDDENAKEQSRSDTVDDQDFVSEAGSRESLALTDGDEPTEENIRLQGQLLATGLKLDQQLKLGFETEELEFSSILMSPDTYVVEAVLAGWFAETDEWIKENDLHWRDFLFDKQAGKRT</sequence>
<evidence type="ECO:0000256" key="1">
    <source>
        <dbReference type="SAM" id="MobiDB-lite"/>
    </source>
</evidence>
<evidence type="ECO:0000313" key="3">
    <source>
        <dbReference type="Proteomes" id="UP001365542"/>
    </source>
</evidence>
<gene>
    <name evidence="2" type="ORF">TWF694_002901</name>
</gene>
<organism evidence="2 3">
    <name type="scientific">Orbilia ellipsospora</name>
    <dbReference type="NCBI Taxonomy" id="2528407"/>
    <lineage>
        <taxon>Eukaryota</taxon>
        <taxon>Fungi</taxon>
        <taxon>Dikarya</taxon>
        <taxon>Ascomycota</taxon>
        <taxon>Pezizomycotina</taxon>
        <taxon>Orbiliomycetes</taxon>
        <taxon>Orbiliales</taxon>
        <taxon>Orbiliaceae</taxon>
        <taxon>Orbilia</taxon>
    </lineage>
</organism>
<comment type="caution">
    <text evidence="2">The sequence shown here is derived from an EMBL/GenBank/DDBJ whole genome shotgun (WGS) entry which is preliminary data.</text>
</comment>
<dbReference type="AlphaFoldDB" id="A0AAV9X057"/>
<feature type="compositionally biased region" description="Basic and acidic residues" evidence="1">
    <location>
        <begin position="635"/>
        <end position="645"/>
    </location>
</feature>
<name>A0AAV9X057_9PEZI</name>
<dbReference type="EMBL" id="JAVHJO010000012">
    <property type="protein sequence ID" value="KAK6531726.1"/>
    <property type="molecule type" value="Genomic_DNA"/>
</dbReference>
<feature type="compositionally biased region" description="Basic and acidic residues" evidence="1">
    <location>
        <begin position="40"/>
        <end position="50"/>
    </location>
</feature>
<reference evidence="2 3" key="1">
    <citation type="submission" date="2019-10" db="EMBL/GenBank/DDBJ databases">
        <authorList>
            <person name="Palmer J.M."/>
        </authorList>
    </citation>
    <scope>NUCLEOTIDE SEQUENCE [LARGE SCALE GENOMIC DNA]</scope>
    <source>
        <strain evidence="2 3">TWF694</strain>
    </source>
</reference>